<feature type="domain" description="BON" evidence="2">
    <location>
        <begin position="122"/>
        <end position="190"/>
    </location>
</feature>
<feature type="signal peptide" evidence="1">
    <location>
        <begin position="1"/>
        <end position="23"/>
    </location>
</feature>
<dbReference type="Proteomes" id="UP000005297">
    <property type="component" value="Unassembled WGS sequence"/>
</dbReference>
<evidence type="ECO:0000259" key="2">
    <source>
        <dbReference type="PROSITE" id="PS50914"/>
    </source>
</evidence>
<dbReference type="eggNOG" id="COG2823">
    <property type="taxonomic scope" value="Bacteria"/>
</dbReference>
<accession>Q0F069</accession>
<keyword evidence="4" id="KW-1185">Reference proteome</keyword>
<dbReference type="InParanoid" id="Q0F069"/>
<dbReference type="PROSITE" id="PS50914">
    <property type="entry name" value="BON"/>
    <property type="match status" value="2"/>
</dbReference>
<name>Q0F069_9PROT</name>
<comment type="caution">
    <text evidence="3">The sequence shown here is derived from an EMBL/GenBank/DDBJ whole genome shotgun (WGS) entry which is preliminary data.</text>
</comment>
<dbReference type="InterPro" id="IPR014004">
    <property type="entry name" value="Transpt-assoc_nodulatn_dom_bac"/>
</dbReference>
<dbReference type="RefSeq" id="WP_009849316.1">
    <property type="nucleotide sequence ID" value="NZ_DS022294.1"/>
</dbReference>
<sequence length="191" mass="20570">MFKFRLMTALIICFSLPGCLATAIVGTATGAATMSHDERSLGRQFDDAATASKIDARLIAEKNMPSRWISIDVVNGEVTLTGSLPTQNQIDRAIYITKSIHGVRSVDSKLTVGAPKMRSLLSDSWITTRVKTRLLNDKVVSGLKIHVETVNGKVYLQGEVKQASERARAKEIAHSVAGVTAVVDLMQSAGS</sequence>
<dbReference type="PANTHER" id="PTHR34606">
    <property type="entry name" value="BON DOMAIN-CONTAINING PROTEIN"/>
    <property type="match status" value="1"/>
</dbReference>
<dbReference type="AlphaFoldDB" id="Q0F069"/>
<dbReference type="PANTHER" id="PTHR34606:SF15">
    <property type="entry name" value="BON DOMAIN-CONTAINING PROTEIN"/>
    <property type="match status" value="1"/>
</dbReference>
<organism evidence="3 4">
    <name type="scientific">Mariprofundus ferrooxydans PV-1</name>
    <dbReference type="NCBI Taxonomy" id="314345"/>
    <lineage>
        <taxon>Bacteria</taxon>
        <taxon>Pseudomonadati</taxon>
        <taxon>Pseudomonadota</taxon>
        <taxon>Candidatius Mariprofundia</taxon>
        <taxon>Mariprofundales</taxon>
        <taxon>Mariprofundaceae</taxon>
        <taxon>Mariprofundus</taxon>
    </lineage>
</organism>
<protein>
    <submittedName>
        <fullName evidence="3">Hyperosmotically inducible periplasmic protein, RpoS-dependent stationary phase protein</fullName>
    </submittedName>
</protein>
<dbReference type="HOGENOM" id="CLU_083606_3_0_0"/>
<gene>
    <name evidence="3" type="ORF">SPV1_08978</name>
</gene>
<dbReference type="Pfam" id="PF04972">
    <property type="entry name" value="BON"/>
    <property type="match status" value="2"/>
</dbReference>
<dbReference type="OrthoDB" id="5293528at2"/>
<dbReference type="EMBL" id="AATS01000005">
    <property type="protein sequence ID" value="EAU54815.1"/>
    <property type="molecule type" value="Genomic_DNA"/>
</dbReference>
<dbReference type="InterPro" id="IPR051686">
    <property type="entry name" value="Lipoprotein_DolP"/>
</dbReference>
<proteinExistence type="predicted"/>
<dbReference type="SMART" id="SM00749">
    <property type="entry name" value="BON"/>
    <property type="match status" value="2"/>
</dbReference>
<feature type="chain" id="PRO_5004171428" evidence="1">
    <location>
        <begin position="24"/>
        <end position="191"/>
    </location>
</feature>
<reference evidence="3 4" key="1">
    <citation type="submission" date="2006-09" db="EMBL/GenBank/DDBJ databases">
        <authorList>
            <person name="Emerson D."/>
            <person name="Ferriera S."/>
            <person name="Johnson J."/>
            <person name="Kravitz S."/>
            <person name="Halpern A."/>
            <person name="Remington K."/>
            <person name="Beeson K."/>
            <person name="Tran B."/>
            <person name="Rogers Y.-H."/>
            <person name="Friedman R."/>
            <person name="Venter J.C."/>
        </authorList>
    </citation>
    <scope>NUCLEOTIDE SEQUENCE [LARGE SCALE GENOMIC DNA]</scope>
    <source>
        <strain evidence="3 4">PV-1</strain>
    </source>
</reference>
<dbReference type="FunCoup" id="Q0F069">
    <property type="interactions" value="37"/>
</dbReference>
<dbReference type="STRING" id="314344.AL013_12680"/>
<evidence type="ECO:0000256" key="1">
    <source>
        <dbReference type="SAM" id="SignalP"/>
    </source>
</evidence>
<dbReference type="InterPro" id="IPR007055">
    <property type="entry name" value="BON_dom"/>
</dbReference>
<feature type="domain" description="BON" evidence="2">
    <location>
        <begin position="46"/>
        <end position="114"/>
    </location>
</feature>
<evidence type="ECO:0000313" key="4">
    <source>
        <dbReference type="Proteomes" id="UP000005297"/>
    </source>
</evidence>
<dbReference type="Gene3D" id="3.30.1340.30">
    <property type="match status" value="2"/>
</dbReference>
<evidence type="ECO:0000313" key="3">
    <source>
        <dbReference type="EMBL" id="EAU54815.1"/>
    </source>
</evidence>
<keyword evidence="1" id="KW-0732">Signal</keyword>